<dbReference type="PANTHER" id="PTHR39338:SF5">
    <property type="entry name" value="BLR6139 PROTEIN"/>
    <property type="match status" value="1"/>
</dbReference>
<dbReference type="PANTHER" id="PTHR39338">
    <property type="entry name" value="BLL5662 PROTEIN-RELATED"/>
    <property type="match status" value="1"/>
</dbReference>
<dbReference type="AlphaFoldDB" id="A0A381QR76"/>
<dbReference type="PIRSF" id="PIRSF010256">
    <property type="entry name" value="CoxE_vWa"/>
    <property type="match status" value="1"/>
</dbReference>
<proteinExistence type="predicted"/>
<dbReference type="Pfam" id="PF05762">
    <property type="entry name" value="VWA_CoxE"/>
    <property type="match status" value="1"/>
</dbReference>
<reference evidence="1" key="1">
    <citation type="submission" date="2018-05" db="EMBL/GenBank/DDBJ databases">
        <authorList>
            <person name="Lanie J.A."/>
            <person name="Ng W.-L."/>
            <person name="Kazmierczak K.M."/>
            <person name="Andrzejewski T.M."/>
            <person name="Davidsen T.M."/>
            <person name="Wayne K.J."/>
            <person name="Tettelin H."/>
            <person name="Glass J.I."/>
            <person name="Rusch D."/>
            <person name="Podicherti R."/>
            <person name="Tsui H.-C.T."/>
            <person name="Winkler M.E."/>
        </authorList>
    </citation>
    <scope>NUCLEOTIDE SEQUENCE</scope>
</reference>
<dbReference type="SUPFAM" id="SSF53300">
    <property type="entry name" value="vWA-like"/>
    <property type="match status" value="1"/>
</dbReference>
<evidence type="ECO:0000313" key="1">
    <source>
        <dbReference type="EMBL" id="SUZ81059.1"/>
    </source>
</evidence>
<accession>A0A381QR76</accession>
<dbReference type="EMBL" id="UINC01001452">
    <property type="protein sequence ID" value="SUZ81059.1"/>
    <property type="molecule type" value="Genomic_DNA"/>
</dbReference>
<evidence type="ECO:0008006" key="2">
    <source>
        <dbReference type="Google" id="ProtNLM"/>
    </source>
</evidence>
<name>A0A381QR76_9ZZZZ</name>
<sequence>MERVLTDFVKTLRNVNIRVSPAETLDATEVIEKVGYDDRELLKNTLSLTLSKTPDEKEKFDTCFDDFFREKLSSDETPVREVPDLPTDQTANSDLAQHLLSDSYSDMELSISKAGEEAEIREIKYFTQRSVFSRRILDIMGVGKLEEELSLLGQANKGGLPSDLEQKLRNELTHLRERVSDYVQQQFLMHGDVTGEQLREQVFKSMNMGQIDRSYLHEVHSLVRRMAKKLANMHSRRKKNFRRGKLDIRKTIQDNWVNQGILFNLRWSYKKVDRPKILVICDVSGSVGAYARFMLMFLFSLTEVVSKIRAFVFSSHLGEVTDEFKGGILEDSIESALSKYGGGSTDYSHAFSDFVSLCIDEIDKKTTVVILGDARNNFGPEKAELLKSVYERSKQVYWLNPEGKYRWNTGDSVMNTYSAYCTKVFECGTLEQLERVISTLLKTAI</sequence>
<dbReference type="InterPro" id="IPR008912">
    <property type="entry name" value="Uncharacterised_CoxE"/>
</dbReference>
<dbReference type="InterPro" id="IPR011195">
    <property type="entry name" value="UCP010256"/>
</dbReference>
<gene>
    <name evidence="1" type="ORF">METZ01_LOCUS33913</name>
</gene>
<dbReference type="InterPro" id="IPR036465">
    <property type="entry name" value="vWFA_dom_sf"/>
</dbReference>
<protein>
    <recommendedName>
        <fullName evidence="2">VWFA domain-containing protein</fullName>
    </recommendedName>
</protein>
<organism evidence="1">
    <name type="scientific">marine metagenome</name>
    <dbReference type="NCBI Taxonomy" id="408172"/>
    <lineage>
        <taxon>unclassified sequences</taxon>
        <taxon>metagenomes</taxon>
        <taxon>ecological metagenomes</taxon>
    </lineage>
</organism>